<protein>
    <recommendedName>
        <fullName evidence="6">Peptidase family M49</fullName>
    </recommendedName>
</protein>
<dbReference type="PANTHER" id="PTHR23422:SF9">
    <property type="entry name" value="ZN-DEPENDENT HYDROLASE"/>
    <property type="match status" value="1"/>
</dbReference>
<keyword evidence="5" id="KW-1185">Reference proteome</keyword>
<dbReference type="GO" id="GO:0008239">
    <property type="term" value="F:dipeptidyl-peptidase activity"/>
    <property type="evidence" value="ECO:0007669"/>
    <property type="project" value="TreeGrafter"/>
</dbReference>
<keyword evidence="3" id="KW-0732">Signal</keyword>
<proteinExistence type="predicted"/>
<accession>A0AAE9YQ19</accession>
<reference evidence="4 5" key="2">
    <citation type="journal article" date="2022" name="Mar. Drugs">
        <title>Bioassay-Guided Fractionation Leads to the Detection of Cholic Acid Generated by the Rare Thalassomonas sp.</title>
        <authorList>
            <person name="Pheiffer F."/>
            <person name="Schneider Y.K."/>
            <person name="Hansen E.H."/>
            <person name="Andersen J.H."/>
            <person name="Isaksson J."/>
            <person name="Busche T."/>
            <person name="R C."/>
            <person name="Kalinowski J."/>
            <person name="Zyl L.V."/>
            <person name="Trindade M."/>
        </authorList>
    </citation>
    <scope>NUCLEOTIDE SEQUENCE [LARGE SCALE GENOMIC DNA]</scope>
    <source>
        <strain evidence="4 5">A5K-106</strain>
    </source>
</reference>
<dbReference type="PANTHER" id="PTHR23422">
    <property type="entry name" value="DIPEPTIDYL PEPTIDASE III-RELATED"/>
    <property type="match status" value="1"/>
</dbReference>
<organism evidence="4 5">
    <name type="scientific">Thalassomonas actiniarum</name>
    <dbReference type="NCBI Taxonomy" id="485447"/>
    <lineage>
        <taxon>Bacteria</taxon>
        <taxon>Pseudomonadati</taxon>
        <taxon>Pseudomonadota</taxon>
        <taxon>Gammaproteobacteria</taxon>
        <taxon>Alteromonadales</taxon>
        <taxon>Colwelliaceae</taxon>
        <taxon>Thalassomonas</taxon>
    </lineage>
</organism>
<evidence type="ECO:0000256" key="2">
    <source>
        <dbReference type="ARBA" id="ARBA00022801"/>
    </source>
</evidence>
<evidence type="ECO:0000313" key="4">
    <source>
        <dbReference type="EMBL" id="WDD98577.1"/>
    </source>
</evidence>
<evidence type="ECO:0000313" key="5">
    <source>
        <dbReference type="Proteomes" id="UP000032568"/>
    </source>
</evidence>
<reference evidence="4 5" key="1">
    <citation type="journal article" date="2015" name="Genome Announc.">
        <title>Draft Genome Sequences of Marine Isolates of Thalassomonas viridans and Thalassomonas actiniarum.</title>
        <authorList>
            <person name="Olonade I."/>
            <person name="van Zyl L.J."/>
            <person name="Trindade M."/>
        </authorList>
    </citation>
    <scope>NUCLEOTIDE SEQUENCE [LARGE SCALE GENOMIC DNA]</scope>
    <source>
        <strain evidence="4 5">A5K-106</strain>
    </source>
</reference>
<evidence type="ECO:0000256" key="3">
    <source>
        <dbReference type="SAM" id="SignalP"/>
    </source>
</evidence>
<dbReference type="Gene3D" id="3.30.540.30">
    <property type="match status" value="1"/>
</dbReference>
<sequence length="553" mass="62480">MKKTLLALSLSVAAAFSGQVSADHNPHVDRYLAQYSPYKMEYDASHFSAKDKLILQKLVTAAELLHEVYWQQTSKYGRELKDALELVPQSEQAQKLLTLLNRNGAPFEQLNNNVAFMGQQTYYPGQEFYPRGLSADELDNYMKTLSKEQQAEFMNPYTVIQEDGKGGYQAVRYYQAYKTLLDPVIELLYEVAELTDNASFANFLRLKARALITDEYFDADVAWIDLTGNKFDLVFGPFETYDDGIKGVKAKYQAYIEVVDKEESAKLDLYTQHLQEMENNLPIPEQYRSVVGGLTTKFVVVRDIIRTGMAIVGYQAVATNLPNDPAVHELKGTKKTFWKNMFEARFNGIIKPVSEVLINEKQLPEISDDGFFQFVLMHEISHALGPRTVKVGSKKGMATNAAIGPNYNALEEAKADISGMHSLIYLMDKGIVDAKRRNNFFISYLGSLFRSMRFGLNQAHGKAAVLSLNYFAENGGVSYDDDSGRWTLDDKQFEENVASLAKALLILEGDGDNTKVQAFFDRWAVNSPRIQASLEKVNHLPIDVLPEYSIKWH</sequence>
<dbReference type="GO" id="GO:0046872">
    <property type="term" value="F:metal ion binding"/>
    <property type="evidence" value="ECO:0007669"/>
    <property type="project" value="UniProtKB-KW"/>
</dbReference>
<dbReference type="Pfam" id="PF03571">
    <property type="entry name" value="Peptidase_M49"/>
    <property type="match status" value="1"/>
</dbReference>
<feature type="chain" id="PRO_5042127052" description="Peptidase family M49" evidence="3">
    <location>
        <begin position="23"/>
        <end position="553"/>
    </location>
</feature>
<dbReference type="Proteomes" id="UP000032568">
    <property type="component" value="Chromosome"/>
</dbReference>
<dbReference type="EMBL" id="CP059735">
    <property type="protein sequence ID" value="WDD98577.1"/>
    <property type="molecule type" value="Genomic_DNA"/>
</dbReference>
<name>A0AAE9YQ19_9GAMM</name>
<dbReference type="InterPro" id="IPR039461">
    <property type="entry name" value="Peptidase_M49"/>
</dbReference>
<evidence type="ECO:0008006" key="6">
    <source>
        <dbReference type="Google" id="ProtNLM"/>
    </source>
</evidence>
<feature type="signal peptide" evidence="3">
    <location>
        <begin position="1"/>
        <end position="22"/>
    </location>
</feature>
<evidence type="ECO:0000256" key="1">
    <source>
        <dbReference type="ARBA" id="ARBA00022723"/>
    </source>
</evidence>
<dbReference type="KEGG" id="tact:SG35_025545"/>
<dbReference type="RefSeq" id="WP_044833428.1">
    <property type="nucleotide sequence ID" value="NZ_CP059735.1"/>
</dbReference>
<keyword evidence="1" id="KW-0479">Metal-binding</keyword>
<dbReference type="AlphaFoldDB" id="A0AAE9YQ19"/>
<gene>
    <name evidence="4" type="ORF">SG35_025545</name>
</gene>
<keyword evidence="2" id="KW-0378">Hydrolase</keyword>
<dbReference type="GO" id="GO:0005737">
    <property type="term" value="C:cytoplasm"/>
    <property type="evidence" value="ECO:0007669"/>
    <property type="project" value="TreeGrafter"/>
</dbReference>